<dbReference type="Proteomes" id="UP000219338">
    <property type="component" value="Unassembled WGS sequence"/>
</dbReference>
<keyword evidence="3" id="KW-1185">Reference proteome</keyword>
<sequence length="161" mass="17821">MTIHCGLYQPETGRDIIWILELDVPDVEDGLSRTVGVSGNLTQPRSELFVAPSSLRPILPPFPAHCIPSAVSTPDQEAVKLSESIDYAAPPSRQARSTDNGTHKLHPLPEYSNERATGRRRFVLRNDSAITVKDFVTQHQGSCLSEVSYRDRNEYESSDSG</sequence>
<accession>A0A284RXA2</accession>
<dbReference type="STRING" id="47428.A0A284RXA2"/>
<organism evidence="2 3">
    <name type="scientific">Armillaria ostoyae</name>
    <name type="common">Armillaria root rot fungus</name>
    <dbReference type="NCBI Taxonomy" id="47428"/>
    <lineage>
        <taxon>Eukaryota</taxon>
        <taxon>Fungi</taxon>
        <taxon>Dikarya</taxon>
        <taxon>Basidiomycota</taxon>
        <taxon>Agaricomycotina</taxon>
        <taxon>Agaricomycetes</taxon>
        <taxon>Agaricomycetidae</taxon>
        <taxon>Agaricales</taxon>
        <taxon>Marasmiineae</taxon>
        <taxon>Physalacriaceae</taxon>
        <taxon>Armillaria</taxon>
    </lineage>
</organism>
<evidence type="ECO:0000256" key="1">
    <source>
        <dbReference type="SAM" id="MobiDB-lite"/>
    </source>
</evidence>
<evidence type="ECO:0000313" key="3">
    <source>
        <dbReference type="Proteomes" id="UP000219338"/>
    </source>
</evidence>
<feature type="region of interest" description="Disordered" evidence="1">
    <location>
        <begin position="83"/>
        <end position="119"/>
    </location>
</feature>
<dbReference type="EMBL" id="FUEG01000020">
    <property type="protein sequence ID" value="SJL13383.1"/>
    <property type="molecule type" value="Genomic_DNA"/>
</dbReference>
<protein>
    <submittedName>
        <fullName evidence="2">Uncharacterized protein</fullName>
    </submittedName>
</protein>
<gene>
    <name evidence="2" type="ORF">ARMOST_16825</name>
</gene>
<evidence type="ECO:0000313" key="2">
    <source>
        <dbReference type="EMBL" id="SJL13383.1"/>
    </source>
</evidence>
<proteinExistence type="predicted"/>
<dbReference type="AlphaFoldDB" id="A0A284RXA2"/>
<name>A0A284RXA2_ARMOS</name>
<dbReference type="OrthoDB" id="10649162at2759"/>
<reference evidence="3" key="1">
    <citation type="journal article" date="2017" name="Nat. Ecol. Evol.">
        <title>Genome expansion and lineage-specific genetic innovations in the forest pathogenic fungi Armillaria.</title>
        <authorList>
            <person name="Sipos G."/>
            <person name="Prasanna A.N."/>
            <person name="Walter M.C."/>
            <person name="O'Connor E."/>
            <person name="Balint B."/>
            <person name="Krizsan K."/>
            <person name="Kiss B."/>
            <person name="Hess J."/>
            <person name="Varga T."/>
            <person name="Slot J."/>
            <person name="Riley R."/>
            <person name="Boka B."/>
            <person name="Rigling D."/>
            <person name="Barry K."/>
            <person name="Lee J."/>
            <person name="Mihaltcheva S."/>
            <person name="LaButti K."/>
            <person name="Lipzen A."/>
            <person name="Waldron R."/>
            <person name="Moloney N.M."/>
            <person name="Sperisen C."/>
            <person name="Kredics L."/>
            <person name="Vagvoelgyi C."/>
            <person name="Patrignani A."/>
            <person name="Fitzpatrick D."/>
            <person name="Nagy I."/>
            <person name="Doyle S."/>
            <person name="Anderson J.B."/>
            <person name="Grigoriev I.V."/>
            <person name="Gueldener U."/>
            <person name="Muensterkoetter M."/>
            <person name="Nagy L.G."/>
        </authorList>
    </citation>
    <scope>NUCLEOTIDE SEQUENCE [LARGE SCALE GENOMIC DNA]</scope>
    <source>
        <strain evidence="3">C18/9</strain>
    </source>
</reference>